<dbReference type="SUPFAM" id="SSF52283">
    <property type="entry name" value="Formate/glycerate dehydrogenase catalytic domain-like"/>
    <property type="match status" value="1"/>
</dbReference>
<evidence type="ECO:0000256" key="2">
    <source>
        <dbReference type="ARBA" id="ARBA00005216"/>
    </source>
</evidence>
<dbReference type="CDD" id="cd04902">
    <property type="entry name" value="ACT_3PGDH-xct"/>
    <property type="match status" value="1"/>
</dbReference>
<dbReference type="Gene3D" id="3.30.1330.90">
    <property type="entry name" value="D-3-phosphoglycerate dehydrogenase, domain 3"/>
    <property type="match status" value="1"/>
</dbReference>
<dbReference type="CDD" id="cd12173">
    <property type="entry name" value="PGDH_4"/>
    <property type="match status" value="1"/>
</dbReference>
<evidence type="ECO:0000259" key="11">
    <source>
        <dbReference type="PROSITE" id="PS51671"/>
    </source>
</evidence>
<dbReference type="InterPro" id="IPR029009">
    <property type="entry name" value="ASB_dom_sf"/>
</dbReference>
<organism evidence="12">
    <name type="scientific">Dictyoglomus thermophilum</name>
    <dbReference type="NCBI Taxonomy" id="14"/>
    <lineage>
        <taxon>Bacteria</taxon>
        <taxon>Pseudomonadati</taxon>
        <taxon>Dictyoglomota</taxon>
        <taxon>Dictyoglomia</taxon>
        <taxon>Dictyoglomales</taxon>
        <taxon>Dictyoglomaceae</taxon>
        <taxon>Dictyoglomus</taxon>
    </lineage>
</organism>
<evidence type="ECO:0000256" key="5">
    <source>
        <dbReference type="ARBA" id="ARBA00023002"/>
    </source>
</evidence>
<evidence type="ECO:0000256" key="10">
    <source>
        <dbReference type="RuleBase" id="RU363003"/>
    </source>
</evidence>
<evidence type="ECO:0000256" key="7">
    <source>
        <dbReference type="ARBA" id="ARBA00023299"/>
    </source>
</evidence>
<dbReference type="GO" id="GO:0051287">
    <property type="term" value="F:NAD binding"/>
    <property type="evidence" value="ECO:0007669"/>
    <property type="project" value="UniProtKB-UniRule"/>
</dbReference>
<dbReference type="FunFam" id="3.40.50.720:FF:000021">
    <property type="entry name" value="D-3-phosphoglycerate dehydrogenase"/>
    <property type="match status" value="1"/>
</dbReference>
<evidence type="ECO:0000256" key="1">
    <source>
        <dbReference type="ARBA" id="ARBA00003800"/>
    </source>
</evidence>
<feature type="domain" description="ACT" evidence="11">
    <location>
        <begin position="453"/>
        <end position="525"/>
    </location>
</feature>
<comment type="similarity">
    <text evidence="3 10">Belongs to the D-isomer specific 2-hydroxyacid dehydrogenase family.</text>
</comment>
<dbReference type="RefSeq" id="WP_149122365.1">
    <property type="nucleotide sequence ID" value="NZ_VTFL01000001.1"/>
</dbReference>
<evidence type="ECO:0000256" key="8">
    <source>
        <dbReference type="ARBA" id="ARBA00048126"/>
    </source>
</evidence>
<dbReference type="PANTHER" id="PTHR42789">
    <property type="entry name" value="D-ISOMER SPECIFIC 2-HYDROXYACID DEHYDROGENASE FAMILY PROTEIN (AFU_ORTHOLOGUE AFUA_6G10090)"/>
    <property type="match status" value="1"/>
</dbReference>
<dbReference type="PROSITE" id="PS00671">
    <property type="entry name" value="D_2_HYDROXYACID_DH_3"/>
    <property type="match status" value="1"/>
</dbReference>
<evidence type="ECO:0000256" key="4">
    <source>
        <dbReference type="ARBA" id="ARBA00021582"/>
    </source>
</evidence>
<dbReference type="InterPro" id="IPR050857">
    <property type="entry name" value="D-2-hydroxyacid_DH"/>
</dbReference>
<gene>
    <name evidence="12" type="ORF">ENU78_09465</name>
</gene>
<evidence type="ECO:0000256" key="6">
    <source>
        <dbReference type="ARBA" id="ARBA00023027"/>
    </source>
</evidence>
<dbReference type="InterPro" id="IPR045865">
    <property type="entry name" value="ACT-like_dom_sf"/>
</dbReference>
<comment type="catalytic activity">
    <reaction evidence="9 10">
        <text>(2R)-3-phosphoglycerate + NAD(+) = 3-phosphooxypyruvate + NADH + H(+)</text>
        <dbReference type="Rhea" id="RHEA:12641"/>
        <dbReference type="ChEBI" id="CHEBI:15378"/>
        <dbReference type="ChEBI" id="CHEBI:18110"/>
        <dbReference type="ChEBI" id="CHEBI:57540"/>
        <dbReference type="ChEBI" id="CHEBI:57945"/>
        <dbReference type="ChEBI" id="CHEBI:58272"/>
        <dbReference type="EC" id="1.1.1.95"/>
    </reaction>
</comment>
<dbReference type="AlphaFoldDB" id="A0A7V4DXZ0"/>
<comment type="function">
    <text evidence="1">Catalyzes the reversible oxidation of 3-phospho-D-glycerate to 3-phosphonooxypyruvate, the first step of the phosphorylated L-serine biosynthesis pathway. Also catalyzes the reversible oxidation of 2-hydroxyglutarate to 2-oxoglutarate.</text>
</comment>
<dbReference type="InterPro" id="IPR045626">
    <property type="entry name" value="PGDH_ASB_dom"/>
</dbReference>
<protein>
    <recommendedName>
        <fullName evidence="4 10">D-3-phosphoglycerate dehydrogenase</fullName>
        <ecNumber evidence="10">1.1.1.95</ecNumber>
    </recommendedName>
</protein>
<dbReference type="Gene3D" id="3.30.70.260">
    <property type="match status" value="1"/>
</dbReference>
<comment type="caution">
    <text evidence="12">The sequence shown here is derived from an EMBL/GenBank/DDBJ whole genome shotgun (WGS) entry which is preliminary data.</text>
</comment>
<dbReference type="InterPro" id="IPR006236">
    <property type="entry name" value="PGDH"/>
</dbReference>
<dbReference type="GO" id="GO:0004617">
    <property type="term" value="F:phosphoglycerate dehydrogenase activity"/>
    <property type="evidence" value="ECO:0007669"/>
    <property type="project" value="UniProtKB-UniRule"/>
</dbReference>
<reference evidence="12" key="1">
    <citation type="journal article" date="2020" name="mSystems">
        <title>Genome- and Community-Level Interaction Insights into Carbon Utilization and Element Cycling Functions of Hydrothermarchaeota in Hydrothermal Sediment.</title>
        <authorList>
            <person name="Zhou Z."/>
            <person name="Liu Y."/>
            <person name="Xu W."/>
            <person name="Pan J."/>
            <person name="Luo Z.H."/>
            <person name="Li M."/>
        </authorList>
    </citation>
    <scope>NUCLEOTIDE SEQUENCE [LARGE SCALE GENOMIC DNA]</scope>
    <source>
        <strain evidence="12">SpSt-70</strain>
    </source>
</reference>
<dbReference type="InterPro" id="IPR006140">
    <property type="entry name" value="D-isomer_DH_NAD-bd"/>
</dbReference>
<dbReference type="SUPFAM" id="SSF51735">
    <property type="entry name" value="NAD(P)-binding Rossmann-fold domains"/>
    <property type="match status" value="1"/>
</dbReference>
<keyword evidence="6 10" id="KW-0520">NAD</keyword>
<dbReference type="InterPro" id="IPR006139">
    <property type="entry name" value="D-isomer_2_OHA_DH_cat_dom"/>
</dbReference>
<dbReference type="Pfam" id="PF00389">
    <property type="entry name" value="2-Hacid_dh"/>
    <property type="match status" value="1"/>
</dbReference>
<dbReference type="Gene3D" id="3.40.50.720">
    <property type="entry name" value="NAD(P)-binding Rossmann-like Domain"/>
    <property type="match status" value="2"/>
</dbReference>
<keyword evidence="10" id="KW-0028">Amino-acid biosynthesis</keyword>
<dbReference type="SUPFAM" id="SSF55021">
    <property type="entry name" value="ACT-like"/>
    <property type="match status" value="1"/>
</dbReference>
<dbReference type="GO" id="GO:0006564">
    <property type="term" value="P:L-serine biosynthetic process"/>
    <property type="evidence" value="ECO:0007669"/>
    <property type="project" value="UniProtKB-UniRule"/>
</dbReference>
<comment type="pathway">
    <text evidence="2 10">Amino-acid biosynthesis; L-serine biosynthesis; L-serine from 3-phospho-D-glycerate: step 1/3.</text>
</comment>
<dbReference type="PROSITE" id="PS51671">
    <property type="entry name" value="ACT"/>
    <property type="match status" value="1"/>
</dbReference>
<dbReference type="FunFam" id="3.30.70.260:FF:000050">
    <property type="entry name" value="D-3-phosphoglycerate dehydrogenase"/>
    <property type="match status" value="1"/>
</dbReference>
<dbReference type="EMBL" id="DTDV01000023">
    <property type="protein sequence ID" value="HGK24634.1"/>
    <property type="molecule type" value="Genomic_DNA"/>
</dbReference>
<keyword evidence="5 10" id="KW-0560">Oxidoreductase</keyword>
<proteinExistence type="inferred from homology"/>
<dbReference type="UniPathway" id="UPA00135">
    <property type="reaction ID" value="UER00196"/>
</dbReference>
<evidence type="ECO:0000256" key="3">
    <source>
        <dbReference type="ARBA" id="ARBA00005854"/>
    </source>
</evidence>
<sequence>MERYKLLVSDPIAESGLNKLKEFFEVDYRPGLPKEELLNIIGDYSALVVRSETKVTKEVIEKAKNLKVIGRAGVGVDNIDVEEATRKGILVINAPEGNTIAACEHTIGLMLAISRKIPQAFSLLKQGKWERKSFIGNELYGKTLGLVGLGRIGSEVAKRAKSFKMRVIAYDPFISPEKAKELDVELYSDLHSLIKEADYISLHLPLTQETKNLIGKKELEMMKPTAYLINCARGGLVDEDALYEVLKEKKIAGAALDVFKNEPINPDNPLLTLDNVVLTPHLGASTQEAQEKVALIVAEDIIRFFKGEMVSHAVNLPIQISPDILPFVKLGEKLGKLLAQITNANPEELEIKICGDLAQKIETSLASAVVKGFLEPILGEDVNLINAMAMAKDRRLKIVEVRTEEMDTYRSSIRLRLKTEKGIIDVSGTVSRGQERVLAIQDYYLDLALSQYMLIAFHIDRPGIIGKVGTVLGKNNINIAAMQVGRKEIGKDAVMVLVIDNPVDEKVLKELREIENIKEVYYVCL</sequence>
<dbReference type="FunFam" id="3.30.1330.90:FF:000003">
    <property type="entry name" value="D-3-phosphoglycerate dehydrogenase"/>
    <property type="match status" value="1"/>
</dbReference>
<keyword evidence="7 10" id="KW-0718">Serine biosynthesis</keyword>
<comment type="catalytic activity">
    <reaction evidence="8">
        <text>(R)-2-hydroxyglutarate + NAD(+) = 2-oxoglutarate + NADH + H(+)</text>
        <dbReference type="Rhea" id="RHEA:49612"/>
        <dbReference type="ChEBI" id="CHEBI:15378"/>
        <dbReference type="ChEBI" id="CHEBI:15801"/>
        <dbReference type="ChEBI" id="CHEBI:16810"/>
        <dbReference type="ChEBI" id="CHEBI:57540"/>
        <dbReference type="ChEBI" id="CHEBI:57945"/>
        <dbReference type="EC" id="1.1.1.399"/>
    </reaction>
</comment>
<dbReference type="InterPro" id="IPR036291">
    <property type="entry name" value="NAD(P)-bd_dom_sf"/>
</dbReference>
<evidence type="ECO:0000313" key="12">
    <source>
        <dbReference type="EMBL" id="HGK24634.1"/>
    </source>
</evidence>
<dbReference type="Pfam" id="PF02826">
    <property type="entry name" value="2-Hacid_dh_C"/>
    <property type="match status" value="1"/>
</dbReference>
<dbReference type="InterPro" id="IPR029753">
    <property type="entry name" value="D-isomer_DH_CS"/>
</dbReference>
<dbReference type="Pfam" id="PF01842">
    <property type="entry name" value="ACT"/>
    <property type="match status" value="1"/>
</dbReference>
<accession>A0A7V4DXZ0</accession>
<dbReference type="InterPro" id="IPR002912">
    <property type="entry name" value="ACT_dom"/>
</dbReference>
<dbReference type="EC" id="1.1.1.95" evidence="10"/>
<dbReference type="SUPFAM" id="SSF143548">
    <property type="entry name" value="Serine metabolism enzymes domain"/>
    <property type="match status" value="1"/>
</dbReference>
<evidence type="ECO:0000256" key="9">
    <source>
        <dbReference type="ARBA" id="ARBA00048731"/>
    </source>
</evidence>
<name>A0A7V4DXZ0_DICTH</name>
<dbReference type="PANTHER" id="PTHR42789:SF1">
    <property type="entry name" value="D-ISOMER SPECIFIC 2-HYDROXYACID DEHYDROGENASE FAMILY PROTEIN (AFU_ORTHOLOGUE AFUA_6G10090)"/>
    <property type="match status" value="1"/>
</dbReference>
<dbReference type="Pfam" id="PF19304">
    <property type="entry name" value="PGDH_inter"/>
    <property type="match status" value="1"/>
</dbReference>
<dbReference type="NCBIfam" id="TIGR01327">
    <property type="entry name" value="PGDH"/>
    <property type="match status" value="1"/>
</dbReference>